<dbReference type="Pfam" id="PF10315">
    <property type="entry name" value="Aim19"/>
    <property type="match status" value="1"/>
</dbReference>
<organism evidence="1 2">
    <name type="scientific">Syncephalastrum racemosum</name>
    <name type="common">Filamentous fungus</name>
    <dbReference type="NCBI Taxonomy" id="13706"/>
    <lineage>
        <taxon>Eukaryota</taxon>
        <taxon>Fungi</taxon>
        <taxon>Fungi incertae sedis</taxon>
        <taxon>Mucoromycota</taxon>
        <taxon>Mucoromycotina</taxon>
        <taxon>Mucoromycetes</taxon>
        <taxon>Mucorales</taxon>
        <taxon>Syncephalastraceae</taxon>
        <taxon>Syncephalastrum</taxon>
    </lineage>
</organism>
<keyword evidence="2" id="KW-1185">Reference proteome</keyword>
<dbReference type="PANTHER" id="PTHR28177:SF1">
    <property type="entry name" value="ALTERED INHERITANCE OF MITOCHONDRIA PROTEIN 19, MITOCHONDRIAL"/>
    <property type="match status" value="1"/>
</dbReference>
<evidence type="ECO:0000313" key="2">
    <source>
        <dbReference type="Proteomes" id="UP000242180"/>
    </source>
</evidence>
<dbReference type="FunCoup" id="A0A1X2HQC2">
    <property type="interactions" value="186"/>
</dbReference>
<dbReference type="OMA" id="CTFAGIN"/>
<name>A0A1X2HQC2_SYNRA</name>
<proteinExistence type="predicted"/>
<accession>A0A1X2HQC2</accession>
<dbReference type="OrthoDB" id="5554402at2759"/>
<dbReference type="InParanoid" id="A0A1X2HQC2"/>
<reference evidence="1 2" key="1">
    <citation type="submission" date="2016-07" db="EMBL/GenBank/DDBJ databases">
        <title>Pervasive Adenine N6-methylation of Active Genes in Fungi.</title>
        <authorList>
            <consortium name="DOE Joint Genome Institute"/>
            <person name="Mondo S.J."/>
            <person name="Dannebaum R.O."/>
            <person name="Kuo R.C."/>
            <person name="Labutti K."/>
            <person name="Haridas S."/>
            <person name="Kuo A."/>
            <person name="Salamov A."/>
            <person name="Ahrendt S.R."/>
            <person name="Lipzen A."/>
            <person name="Sullivan W."/>
            <person name="Andreopoulos W.B."/>
            <person name="Clum A."/>
            <person name="Lindquist E."/>
            <person name="Daum C."/>
            <person name="Ramamoorthy G.K."/>
            <person name="Gryganskyi A."/>
            <person name="Culley D."/>
            <person name="Magnuson J.K."/>
            <person name="James T.Y."/>
            <person name="O'Malley M.A."/>
            <person name="Stajich J.E."/>
            <person name="Spatafora J.W."/>
            <person name="Visel A."/>
            <person name="Grigoriev I.V."/>
        </authorList>
    </citation>
    <scope>NUCLEOTIDE SEQUENCE [LARGE SCALE GENOMIC DNA]</scope>
    <source>
        <strain evidence="1 2">NRRL 2496</strain>
    </source>
</reference>
<dbReference type="GO" id="GO:0005739">
    <property type="term" value="C:mitochondrion"/>
    <property type="evidence" value="ECO:0007669"/>
    <property type="project" value="TreeGrafter"/>
</dbReference>
<comment type="caution">
    <text evidence="1">The sequence shown here is derived from an EMBL/GenBank/DDBJ whole genome shotgun (WGS) entry which is preliminary data.</text>
</comment>
<gene>
    <name evidence="1" type="ORF">BCR43DRAFT_487153</name>
</gene>
<dbReference type="InterPro" id="IPR019419">
    <property type="entry name" value="AIM19"/>
</dbReference>
<dbReference type="Proteomes" id="UP000242180">
    <property type="component" value="Unassembled WGS sequence"/>
</dbReference>
<evidence type="ECO:0000313" key="1">
    <source>
        <dbReference type="EMBL" id="ORZ01580.1"/>
    </source>
</evidence>
<sequence length="129" mass="13693">MSQSTQQKKEVGEAPSWVDKQAETPYPIWAFSALSLATIPLAVKKLPGMPSMMQSVAFGAIFAGAGYVTNVGDADNGAGIATAWCLSWAFLNARRAVMSFKPVPMAMVAMAALDTAIYGKKTLKVNGYI</sequence>
<dbReference type="AlphaFoldDB" id="A0A1X2HQC2"/>
<dbReference type="PANTHER" id="PTHR28177">
    <property type="entry name" value="ALTERED INHERITANCE OF MITOCHONDRIA PROTEIN 19, MITOCHONDRIAL"/>
    <property type="match status" value="1"/>
</dbReference>
<protein>
    <submittedName>
        <fullName evidence="1">Uncharacterized protein</fullName>
    </submittedName>
</protein>
<dbReference type="EMBL" id="MCGN01000002">
    <property type="protein sequence ID" value="ORZ01580.1"/>
    <property type="molecule type" value="Genomic_DNA"/>
</dbReference>